<evidence type="ECO:0000256" key="3">
    <source>
        <dbReference type="ARBA" id="ARBA00022833"/>
    </source>
</evidence>
<protein>
    <recommendedName>
        <fullName evidence="4">E3 ubiquitin-protein ligase Sina-like RING finger domain-containing protein</fullName>
    </recommendedName>
</protein>
<comment type="caution">
    <text evidence="5">The sequence shown here is derived from an EMBL/GenBank/DDBJ whole genome shotgun (WGS) entry which is preliminary data.</text>
</comment>
<sequence length="302" mass="34465">MDWGYAKFYECIPLKGYINADGDYLDLEADVLADEPNYEDLEVSQQVMARKRARLEPEVGAEKSTGVLRWRTIASNILRSRNWDWHSQPTIIRGLKWRVAVEPELALYRRKSLGIYVRCRADGHLDKAQWKCTANIRFMVKAKKGRGLIGRGSLFRLSSIIVNLQCFDCSIWNCLCTTLEMTHEFQSGSINQAAISNMIDVEDFVNPFNGCLKYNNIEIEVWIQAEVVIITTRPENVAQNEIYQCSNGHIICNDCKSKLNTCPQCQIPYRVDGQLIRNRAVEAIILEVPASQQNPIESPTES</sequence>
<evidence type="ECO:0000256" key="2">
    <source>
        <dbReference type="ARBA" id="ARBA00022771"/>
    </source>
</evidence>
<keyword evidence="1" id="KW-0479">Metal-binding</keyword>
<dbReference type="Pfam" id="PF21362">
    <property type="entry name" value="Sina_RING"/>
    <property type="match status" value="1"/>
</dbReference>
<name>A0ABP1RQI9_9HEXA</name>
<keyword evidence="2" id="KW-0863">Zinc-finger</keyword>
<feature type="domain" description="E3 ubiquitin-protein ligase Sina-like RING finger" evidence="4">
    <location>
        <begin position="238"/>
        <end position="265"/>
    </location>
</feature>
<dbReference type="EMBL" id="CAXLJM020000097">
    <property type="protein sequence ID" value="CAL8133237.1"/>
    <property type="molecule type" value="Genomic_DNA"/>
</dbReference>
<dbReference type="InterPro" id="IPR008974">
    <property type="entry name" value="TRAF-like"/>
</dbReference>
<evidence type="ECO:0000256" key="1">
    <source>
        <dbReference type="ARBA" id="ARBA00022723"/>
    </source>
</evidence>
<dbReference type="InterPro" id="IPR049548">
    <property type="entry name" value="Sina-like_RING"/>
</dbReference>
<dbReference type="Gene3D" id="2.60.210.10">
    <property type="entry name" value="Apoptosis, Tumor Necrosis Factor Receptor Associated Protein 2, Chain A"/>
    <property type="match status" value="1"/>
</dbReference>
<gene>
    <name evidence="5" type="ORF">ODALV1_LOCUS24976</name>
</gene>
<keyword evidence="6" id="KW-1185">Reference proteome</keyword>
<accession>A0ABP1RQI9</accession>
<reference evidence="5 6" key="1">
    <citation type="submission" date="2024-08" db="EMBL/GenBank/DDBJ databases">
        <authorList>
            <person name="Cucini C."/>
            <person name="Frati F."/>
        </authorList>
    </citation>
    <scope>NUCLEOTIDE SEQUENCE [LARGE SCALE GENOMIC DNA]</scope>
</reference>
<evidence type="ECO:0000313" key="6">
    <source>
        <dbReference type="Proteomes" id="UP001642540"/>
    </source>
</evidence>
<organism evidence="5 6">
    <name type="scientific">Orchesella dallaii</name>
    <dbReference type="NCBI Taxonomy" id="48710"/>
    <lineage>
        <taxon>Eukaryota</taxon>
        <taxon>Metazoa</taxon>
        <taxon>Ecdysozoa</taxon>
        <taxon>Arthropoda</taxon>
        <taxon>Hexapoda</taxon>
        <taxon>Collembola</taxon>
        <taxon>Entomobryomorpha</taxon>
        <taxon>Entomobryoidea</taxon>
        <taxon>Orchesellidae</taxon>
        <taxon>Orchesellinae</taxon>
        <taxon>Orchesella</taxon>
    </lineage>
</organism>
<dbReference type="Proteomes" id="UP001642540">
    <property type="component" value="Unassembled WGS sequence"/>
</dbReference>
<proteinExistence type="predicted"/>
<evidence type="ECO:0000259" key="4">
    <source>
        <dbReference type="Pfam" id="PF21362"/>
    </source>
</evidence>
<keyword evidence="3" id="KW-0862">Zinc</keyword>
<evidence type="ECO:0000313" key="5">
    <source>
        <dbReference type="EMBL" id="CAL8133237.1"/>
    </source>
</evidence>